<evidence type="ECO:0008006" key="5">
    <source>
        <dbReference type="Google" id="ProtNLM"/>
    </source>
</evidence>
<accession>A0ABU7RCB4</accession>
<evidence type="ECO:0000256" key="2">
    <source>
        <dbReference type="SAM" id="Phobius"/>
    </source>
</evidence>
<name>A0ABU7RCB4_9ACTN</name>
<sequence length="369" mass="37960">MEKDMVQEYRREMGRISLTPEQRERMAQAVASAASGRADGARDDARPAPEAGRGSARRTGRARGWLARAAVAAGVVLAVGAGAHAYASGQLVGVASAIDDVFFGATAPTEVAGRVGRPVNAAATSGGVTISADAIVGDEHNYVVVYSIRRADGQPLGEVTTDEGGTLLLDGQRLVADFDQGVDGALGSGGASYFYDADPQDDAIQLVVQATTDADLVGATVRTSFHGISAVDPQWQATRTVASGAWDLKFKLDYESYARELAATGDLTVAGTPGSVRSVSVSPVAVTVDYAVDGVEQAPASGQWSPSYLDLGDIVVTMADGTSFSVPSGAATARVEGGRTVCEMGAFLDRVVDPDQVVSVSFAGVTARP</sequence>
<comment type="caution">
    <text evidence="3">The sequence shown here is derived from an EMBL/GenBank/DDBJ whole genome shotgun (WGS) entry which is preliminary data.</text>
</comment>
<gene>
    <name evidence="3" type="ORF">VXJ25_09535</name>
</gene>
<dbReference type="EMBL" id="JAZGJQ010000016">
    <property type="protein sequence ID" value="MEE6148218.1"/>
    <property type="molecule type" value="Genomic_DNA"/>
</dbReference>
<proteinExistence type="predicted"/>
<keyword evidence="2" id="KW-0472">Membrane</keyword>
<feature type="transmembrane region" description="Helical" evidence="2">
    <location>
        <begin position="65"/>
        <end position="87"/>
    </location>
</feature>
<feature type="compositionally biased region" description="Low complexity" evidence="1">
    <location>
        <begin position="27"/>
        <end position="38"/>
    </location>
</feature>
<keyword evidence="4" id="KW-1185">Reference proteome</keyword>
<evidence type="ECO:0000256" key="1">
    <source>
        <dbReference type="SAM" id="MobiDB-lite"/>
    </source>
</evidence>
<dbReference type="Proteomes" id="UP001332931">
    <property type="component" value="Unassembled WGS sequence"/>
</dbReference>
<dbReference type="RefSeq" id="WP_330958986.1">
    <property type="nucleotide sequence ID" value="NZ_JAZGJQ010000016.1"/>
</dbReference>
<protein>
    <recommendedName>
        <fullName evidence="5">DUF4179 domain-containing protein</fullName>
    </recommendedName>
</protein>
<evidence type="ECO:0000313" key="3">
    <source>
        <dbReference type="EMBL" id="MEE6148218.1"/>
    </source>
</evidence>
<keyword evidence="2" id="KW-0812">Transmembrane</keyword>
<evidence type="ECO:0000313" key="4">
    <source>
        <dbReference type="Proteomes" id="UP001332931"/>
    </source>
</evidence>
<organism evidence="3 4">
    <name type="scientific">Olsenella absiana</name>
    <dbReference type="NCBI Taxonomy" id="3115222"/>
    <lineage>
        <taxon>Bacteria</taxon>
        <taxon>Bacillati</taxon>
        <taxon>Actinomycetota</taxon>
        <taxon>Coriobacteriia</taxon>
        <taxon>Coriobacteriales</taxon>
        <taxon>Atopobiaceae</taxon>
        <taxon>Olsenella</taxon>
    </lineage>
</organism>
<reference evidence="3 4" key="1">
    <citation type="submission" date="2024-01" db="EMBL/GenBank/DDBJ databases">
        <title>Description of Olsenella sp. nov., isolated from pig feces.</title>
        <authorList>
            <person name="Chang Y.-H."/>
        </authorList>
    </citation>
    <scope>NUCLEOTIDE SEQUENCE [LARGE SCALE GENOMIC DNA]</scope>
    <source>
        <strain evidence="3 4">YH-ols2223</strain>
    </source>
</reference>
<keyword evidence="2" id="KW-1133">Transmembrane helix</keyword>
<feature type="region of interest" description="Disordered" evidence="1">
    <location>
        <begin position="1"/>
        <end position="59"/>
    </location>
</feature>
<feature type="compositionally biased region" description="Basic and acidic residues" evidence="1">
    <location>
        <begin position="1"/>
        <end position="14"/>
    </location>
</feature>